<dbReference type="Gene3D" id="4.10.60.10">
    <property type="entry name" value="Zinc finger, CCHC-type"/>
    <property type="match status" value="1"/>
</dbReference>
<feature type="region of interest" description="Disordered" evidence="2">
    <location>
        <begin position="27"/>
        <end position="63"/>
    </location>
</feature>
<dbReference type="PROSITE" id="PS50158">
    <property type="entry name" value="ZF_CCHC"/>
    <property type="match status" value="1"/>
</dbReference>
<evidence type="ECO:0000313" key="4">
    <source>
        <dbReference type="EMBL" id="GJU05191.1"/>
    </source>
</evidence>
<reference evidence="4" key="1">
    <citation type="journal article" date="2022" name="Int. J. Mol. Sci.">
        <title>Draft Genome of Tanacetum Coccineum: Genomic Comparison of Closely Related Tanacetum-Family Plants.</title>
        <authorList>
            <person name="Yamashiro T."/>
            <person name="Shiraishi A."/>
            <person name="Nakayama K."/>
            <person name="Satake H."/>
        </authorList>
    </citation>
    <scope>NUCLEOTIDE SEQUENCE</scope>
</reference>
<keyword evidence="4" id="KW-0808">Transferase</keyword>
<dbReference type="Pfam" id="PF03732">
    <property type="entry name" value="Retrotrans_gag"/>
    <property type="match status" value="1"/>
</dbReference>
<evidence type="ECO:0000256" key="1">
    <source>
        <dbReference type="PROSITE-ProRule" id="PRU00047"/>
    </source>
</evidence>
<gene>
    <name evidence="4" type="ORF">Tco_1121621</name>
</gene>
<keyword evidence="1" id="KW-0862">Zinc</keyword>
<reference evidence="4" key="2">
    <citation type="submission" date="2022-01" db="EMBL/GenBank/DDBJ databases">
        <authorList>
            <person name="Yamashiro T."/>
            <person name="Shiraishi A."/>
            <person name="Satake H."/>
            <person name="Nakayama K."/>
        </authorList>
    </citation>
    <scope>NUCLEOTIDE SEQUENCE</scope>
</reference>
<dbReference type="InterPro" id="IPR032567">
    <property type="entry name" value="RTL1-rel"/>
</dbReference>
<sequence length="419" mass="47003">MPNTRSGASMTHEEVEELVNRRVAEEMEAREAARTLEPLNENGDELEGENRGNGNGGNGNRNGNHGMNYGGFMLVARETIGVEAAYAMNWVELMKLMTEVYCPRNEIQKMETELWNLTVKGNDLTAYTQRFQELILLYTRMVPDEEDRVERFIGGLPDNIQGNVIAANPARLQDAIRIANQLMDKKVQGYAARSAENKRRMESNLRENHGQQPPFKRQNTSGQNVARAYTTRNNERRGYGRPLPYCNKCRMHHEGLCTMRCGNCKKVGHQIRDCRAAIAPNTQRAPVGNQQGIICYECGRLGHFRKDCPKWRNQNRGNQTRNKNGNKTGNQTGGNETTARAYAIAKGGTNPDSNIVMGRVTLATLRTITRYARSSPVCAPTWSLPTRNALMLFDSGVDRSFVSTTFSALLDVTPIIVML</sequence>
<comment type="caution">
    <text evidence="4">The sequence shown here is derived from an EMBL/GenBank/DDBJ whole genome shotgun (WGS) entry which is preliminary data.</text>
</comment>
<dbReference type="SUPFAM" id="SSF57756">
    <property type="entry name" value="Retrovirus zinc finger-like domains"/>
    <property type="match status" value="1"/>
</dbReference>
<dbReference type="Pfam" id="PF00098">
    <property type="entry name" value="zf-CCHC"/>
    <property type="match status" value="1"/>
</dbReference>
<dbReference type="EMBL" id="BQNB010021324">
    <property type="protein sequence ID" value="GJU05191.1"/>
    <property type="molecule type" value="Genomic_DNA"/>
</dbReference>
<organism evidence="4 5">
    <name type="scientific">Tanacetum coccineum</name>
    <dbReference type="NCBI Taxonomy" id="301880"/>
    <lineage>
        <taxon>Eukaryota</taxon>
        <taxon>Viridiplantae</taxon>
        <taxon>Streptophyta</taxon>
        <taxon>Embryophyta</taxon>
        <taxon>Tracheophyta</taxon>
        <taxon>Spermatophyta</taxon>
        <taxon>Magnoliopsida</taxon>
        <taxon>eudicotyledons</taxon>
        <taxon>Gunneridae</taxon>
        <taxon>Pentapetalae</taxon>
        <taxon>asterids</taxon>
        <taxon>campanulids</taxon>
        <taxon>Asterales</taxon>
        <taxon>Asteraceae</taxon>
        <taxon>Asteroideae</taxon>
        <taxon>Anthemideae</taxon>
        <taxon>Anthemidinae</taxon>
        <taxon>Tanacetum</taxon>
    </lineage>
</organism>
<feature type="compositionally biased region" description="Low complexity" evidence="2">
    <location>
        <begin position="312"/>
        <end position="335"/>
    </location>
</feature>
<accession>A0ABQ5IYL2</accession>
<proteinExistence type="predicted"/>
<keyword evidence="1" id="KW-0479">Metal-binding</keyword>
<evidence type="ECO:0000256" key="2">
    <source>
        <dbReference type="SAM" id="MobiDB-lite"/>
    </source>
</evidence>
<dbReference type="InterPro" id="IPR005162">
    <property type="entry name" value="Retrotrans_gag_dom"/>
</dbReference>
<dbReference type="GO" id="GO:0003964">
    <property type="term" value="F:RNA-directed DNA polymerase activity"/>
    <property type="evidence" value="ECO:0007669"/>
    <property type="project" value="UniProtKB-KW"/>
</dbReference>
<feature type="compositionally biased region" description="Gly residues" evidence="2">
    <location>
        <begin position="51"/>
        <end position="60"/>
    </location>
</feature>
<evidence type="ECO:0000259" key="3">
    <source>
        <dbReference type="PROSITE" id="PS50158"/>
    </source>
</evidence>
<feature type="region of interest" description="Disordered" evidence="2">
    <location>
        <begin position="309"/>
        <end position="336"/>
    </location>
</feature>
<protein>
    <submittedName>
        <fullName evidence="4">Reverse transcriptase domain-containing protein</fullName>
    </submittedName>
</protein>
<dbReference type="InterPro" id="IPR001878">
    <property type="entry name" value="Znf_CCHC"/>
</dbReference>
<feature type="compositionally biased region" description="Basic and acidic residues" evidence="2">
    <location>
        <begin position="196"/>
        <end position="209"/>
    </location>
</feature>
<keyword evidence="1" id="KW-0863">Zinc-finger</keyword>
<dbReference type="Proteomes" id="UP001151760">
    <property type="component" value="Unassembled WGS sequence"/>
</dbReference>
<keyword evidence="4" id="KW-0695">RNA-directed DNA polymerase</keyword>
<dbReference type="SMART" id="SM00343">
    <property type="entry name" value="ZnF_C2HC"/>
    <property type="match status" value="2"/>
</dbReference>
<feature type="region of interest" description="Disordered" evidence="2">
    <location>
        <begin position="196"/>
        <end position="225"/>
    </location>
</feature>
<dbReference type="PANTHER" id="PTHR15503">
    <property type="entry name" value="LDOC1 RELATED"/>
    <property type="match status" value="1"/>
</dbReference>
<evidence type="ECO:0000313" key="5">
    <source>
        <dbReference type="Proteomes" id="UP001151760"/>
    </source>
</evidence>
<dbReference type="InterPro" id="IPR036875">
    <property type="entry name" value="Znf_CCHC_sf"/>
</dbReference>
<feature type="domain" description="CCHC-type" evidence="3">
    <location>
        <begin position="295"/>
        <end position="310"/>
    </location>
</feature>
<dbReference type="PANTHER" id="PTHR15503:SF42">
    <property type="entry name" value="ZINC FINGER, CCHC-TYPE, RETROTRANSPOSON GAG DOMAIN, ASPARTIC PEPTIDASE DOMAIN PROTEIN-RELATED"/>
    <property type="match status" value="1"/>
</dbReference>
<name>A0ABQ5IYL2_9ASTR</name>
<keyword evidence="4" id="KW-0548">Nucleotidyltransferase</keyword>
<keyword evidence="5" id="KW-1185">Reference proteome</keyword>